<feature type="compositionally biased region" description="Low complexity" evidence="1">
    <location>
        <begin position="54"/>
        <end position="69"/>
    </location>
</feature>
<evidence type="ECO:0000313" key="3">
    <source>
        <dbReference type="Proteomes" id="UP001515480"/>
    </source>
</evidence>
<organism evidence="2 3">
    <name type="scientific">Prymnesium parvum</name>
    <name type="common">Toxic golden alga</name>
    <dbReference type="NCBI Taxonomy" id="97485"/>
    <lineage>
        <taxon>Eukaryota</taxon>
        <taxon>Haptista</taxon>
        <taxon>Haptophyta</taxon>
        <taxon>Prymnesiophyceae</taxon>
        <taxon>Prymnesiales</taxon>
        <taxon>Prymnesiaceae</taxon>
        <taxon>Prymnesium</taxon>
    </lineage>
</organism>
<gene>
    <name evidence="2" type="ORF">AB1Y20_017160</name>
</gene>
<feature type="compositionally biased region" description="Low complexity" evidence="1">
    <location>
        <begin position="99"/>
        <end position="127"/>
    </location>
</feature>
<sequence length="191" mass="18051">MVKTKGAKDLKQRVRSSNAQVALRRAIEKHGPRTASDGFSALFAAAAGQTSAAAVQSAVGSASASAEAGQPDQTDGSGDGISGDSDQPPSIDVDGASPASFAAAGQTSAAAVQSAVGSASASAEAGQPDQTDGSGDGISGDSDQPPSIDVDGASPASFAAAGQTSAAAVQSAVGSASASAEAGQPDQTDGS</sequence>
<accession>A0AB34I8B8</accession>
<evidence type="ECO:0000313" key="2">
    <source>
        <dbReference type="EMBL" id="KAL1495301.1"/>
    </source>
</evidence>
<dbReference type="Proteomes" id="UP001515480">
    <property type="component" value="Unassembled WGS sequence"/>
</dbReference>
<feature type="compositionally biased region" description="Basic and acidic residues" evidence="1">
    <location>
        <begin position="1"/>
        <end position="12"/>
    </location>
</feature>
<feature type="region of interest" description="Disordered" evidence="1">
    <location>
        <begin position="1"/>
        <end position="21"/>
    </location>
</feature>
<name>A0AB34I8B8_PRYPA</name>
<dbReference type="EMBL" id="JBGBPQ010000033">
    <property type="protein sequence ID" value="KAL1495301.1"/>
    <property type="molecule type" value="Genomic_DNA"/>
</dbReference>
<evidence type="ECO:0000256" key="1">
    <source>
        <dbReference type="SAM" id="MobiDB-lite"/>
    </source>
</evidence>
<keyword evidence="3" id="KW-1185">Reference proteome</keyword>
<comment type="caution">
    <text evidence="2">The sequence shown here is derived from an EMBL/GenBank/DDBJ whole genome shotgun (WGS) entry which is preliminary data.</text>
</comment>
<proteinExistence type="predicted"/>
<reference evidence="2 3" key="1">
    <citation type="journal article" date="2024" name="Science">
        <title>Giant polyketide synthase enzymes in the biosynthesis of giant marine polyether toxins.</title>
        <authorList>
            <person name="Fallon T.R."/>
            <person name="Shende V.V."/>
            <person name="Wierzbicki I.H."/>
            <person name="Pendleton A.L."/>
            <person name="Watervoot N.F."/>
            <person name="Auber R.P."/>
            <person name="Gonzalez D.J."/>
            <person name="Wisecaver J.H."/>
            <person name="Moore B.S."/>
        </authorList>
    </citation>
    <scope>NUCLEOTIDE SEQUENCE [LARGE SCALE GENOMIC DNA]</scope>
    <source>
        <strain evidence="2 3">12B1</strain>
    </source>
</reference>
<dbReference type="AlphaFoldDB" id="A0AB34I8B8"/>
<protein>
    <submittedName>
        <fullName evidence="2">Uncharacterized protein</fullName>
    </submittedName>
</protein>
<feature type="compositionally biased region" description="Low complexity" evidence="1">
    <location>
        <begin position="156"/>
        <end position="184"/>
    </location>
</feature>
<feature type="region of interest" description="Disordered" evidence="1">
    <location>
        <begin position="54"/>
        <end position="191"/>
    </location>
</feature>